<dbReference type="RefSeq" id="WP_144842541.1">
    <property type="nucleotide sequence ID" value="NZ_VNJI01000001.1"/>
</dbReference>
<proteinExistence type="predicted"/>
<dbReference type="OrthoDB" id="2941641at2"/>
<reference evidence="1 2" key="1">
    <citation type="submission" date="2019-07" db="EMBL/GenBank/DDBJ databases">
        <authorList>
            <person name="Kim J."/>
        </authorList>
    </citation>
    <scope>NUCLEOTIDE SEQUENCE [LARGE SCALE GENOMIC DNA]</scope>
    <source>
        <strain evidence="1 2">JC52</strain>
    </source>
</reference>
<name>A0A559KIJ2_9BACL</name>
<dbReference type="Proteomes" id="UP000317036">
    <property type="component" value="Unassembled WGS sequence"/>
</dbReference>
<comment type="caution">
    <text evidence="1">The sequence shown here is derived from an EMBL/GenBank/DDBJ whole genome shotgun (WGS) entry which is preliminary data.</text>
</comment>
<dbReference type="AlphaFoldDB" id="A0A559KIJ2"/>
<dbReference type="EMBL" id="VNJI01000001">
    <property type="protein sequence ID" value="TVY11957.1"/>
    <property type="molecule type" value="Genomic_DNA"/>
</dbReference>
<evidence type="ECO:0000313" key="1">
    <source>
        <dbReference type="EMBL" id="TVY11957.1"/>
    </source>
</evidence>
<accession>A0A559KIJ2</accession>
<evidence type="ECO:0000313" key="2">
    <source>
        <dbReference type="Proteomes" id="UP000317036"/>
    </source>
</evidence>
<keyword evidence="2" id="KW-1185">Reference proteome</keyword>
<sequence length="93" mass="11450">MLHYEYDQELLNIEEQQSGQDVEFWLRMKRPDAGVEKAVKQVRAHFDQDDMTLDVLFYAHPQEAYQWIMRQDAYMEFVMCLFKHRLFTSIRWN</sequence>
<gene>
    <name evidence="1" type="ORF">FPZ49_01365</name>
</gene>
<protein>
    <submittedName>
        <fullName evidence="1">Uncharacterized protein</fullName>
    </submittedName>
</protein>
<organism evidence="1 2">
    <name type="scientific">Paenibacillus cremeus</name>
    <dbReference type="NCBI Taxonomy" id="2163881"/>
    <lineage>
        <taxon>Bacteria</taxon>
        <taxon>Bacillati</taxon>
        <taxon>Bacillota</taxon>
        <taxon>Bacilli</taxon>
        <taxon>Bacillales</taxon>
        <taxon>Paenibacillaceae</taxon>
        <taxon>Paenibacillus</taxon>
    </lineage>
</organism>